<sequence length="506" mass="56910">MAAPSFISIIVVLIAIYILQRLFRTPARRSAPLPPGPKGVPLLGNIADLPPPGDPEYLHWLAHKDIYGPISSVTVLGQTLIIINDKNFAFEMLDKQSNVYSGRAEMKFAEMCGWGHITAMTPFGKQHRIHRKFVHQQLGTNSLIAPYFPLLEGETRRFLRKLGVDNDRLVKHLKTETAATILKMTYDYEIEREKDDPLVTLVEQALAQFSEAAVPGKWIVDVLPWLEALPAWTPGVQFQKTAQQWKKTATAMAEEPYAYAKQQVNEGLNGNSYVSKMLRQYGFIPSPEEEHAIKWTAATLYGAGADTSVSTMASFFLAMSVSLSVQKKAQDEIERVVGNSRLPTFSDRKNLPYVDAVVKETLRWLPVAPLGIPHAADEERVFRDYRIPKGAVILPNVWFFTHDPATYHDPMDFKPERYFEPYNEPSPDDVVWGYGRRICAGRVFADASIYLTCAQSLAVFDIRKAMDEAGTEIEPKIELQAGAIGRPAPFKCRIRFRSEAHEALTT</sequence>
<dbReference type="SUPFAM" id="SSF48264">
    <property type="entry name" value="Cytochrome P450"/>
    <property type="match status" value="1"/>
</dbReference>
<keyword evidence="4 8" id="KW-0479">Metal-binding</keyword>
<evidence type="ECO:0000256" key="7">
    <source>
        <dbReference type="ARBA" id="ARBA00023033"/>
    </source>
</evidence>
<dbReference type="Proteomes" id="UP001521785">
    <property type="component" value="Unassembled WGS sequence"/>
</dbReference>
<keyword evidence="7 8" id="KW-0503">Monooxygenase</keyword>
<dbReference type="PANTHER" id="PTHR46300">
    <property type="entry name" value="P450, PUTATIVE (EUROFUNG)-RELATED-RELATED"/>
    <property type="match status" value="1"/>
</dbReference>
<organism evidence="10 11">
    <name type="scientific">Paraconiothyrium brasiliense</name>
    <dbReference type="NCBI Taxonomy" id="300254"/>
    <lineage>
        <taxon>Eukaryota</taxon>
        <taxon>Fungi</taxon>
        <taxon>Dikarya</taxon>
        <taxon>Ascomycota</taxon>
        <taxon>Pezizomycotina</taxon>
        <taxon>Dothideomycetes</taxon>
        <taxon>Pleosporomycetidae</taxon>
        <taxon>Pleosporales</taxon>
        <taxon>Massarineae</taxon>
        <taxon>Didymosphaeriaceae</taxon>
        <taxon>Paraconiothyrium</taxon>
    </lineage>
</organism>
<dbReference type="InterPro" id="IPR036396">
    <property type="entry name" value="Cyt_P450_sf"/>
</dbReference>
<comment type="cofactor">
    <cofactor evidence="1">
        <name>heme</name>
        <dbReference type="ChEBI" id="CHEBI:30413"/>
    </cofactor>
</comment>
<keyword evidence="9" id="KW-0472">Membrane</keyword>
<keyword evidence="9" id="KW-1133">Transmembrane helix</keyword>
<evidence type="ECO:0000313" key="11">
    <source>
        <dbReference type="Proteomes" id="UP001521785"/>
    </source>
</evidence>
<evidence type="ECO:0000256" key="8">
    <source>
        <dbReference type="RuleBase" id="RU000461"/>
    </source>
</evidence>
<accession>A0ABR3RHV9</accession>
<keyword evidence="9" id="KW-0812">Transmembrane</keyword>
<dbReference type="InterPro" id="IPR017972">
    <property type="entry name" value="Cyt_P450_CS"/>
</dbReference>
<comment type="similarity">
    <text evidence="2 8">Belongs to the cytochrome P450 family.</text>
</comment>
<dbReference type="InterPro" id="IPR050364">
    <property type="entry name" value="Cytochrome_P450_fung"/>
</dbReference>
<evidence type="ECO:0000256" key="1">
    <source>
        <dbReference type="ARBA" id="ARBA00001971"/>
    </source>
</evidence>
<dbReference type="PRINTS" id="PR00463">
    <property type="entry name" value="EP450I"/>
</dbReference>
<dbReference type="PRINTS" id="PR00385">
    <property type="entry name" value="P450"/>
</dbReference>
<evidence type="ECO:0000256" key="5">
    <source>
        <dbReference type="ARBA" id="ARBA00023002"/>
    </source>
</evidence>
<dbReference type="InterPro" id="IPR001128">
    <property type="entry name" value="Cyt_P450"/>
</dbReference>
<evidence type="ECO:0000256" key="2">
    <source>
        <dbReference type="ARBA" id="ARBA00010617"/>
    </source>
</evidence>
<proteinExistence type="inferred from homology"/>
<dbReference type="Pfam" id="PF00067">
    <property type="entry name" value="p450"/>
    <property type="match status" value="1"/>
</dbReference>
<evidence type="ECO:0000256" key="4">
    <source>
        <dbReference type="ARBA" id="ARBA00022723"/>
    </source>
</evidence>
<dbReference type="Gene3D" id="1.10.630.10">
    <property type="entry name" value="Cytochrome P450"/>
    <property type="match status" value="1"/>
</dbReference>
<keyword evidence="3 8" id="KW-0349">Heme</keyword>
<reference evidence="10 11" key="1">
    <citation type="submission" date="2024-02" db="EMBL/GenBank/DDBJ databases">
        <title>De novo assembly and annotation of 12 fungi associated with fruit tree decline syndrome in Ontario, Canada.</title>
        <authorList>
            <person name="Sulman M."/>
            <person name="Ellouze W."/>
            <person name="Ilyukhin E."/>
        </authorList>
    </citation>
    <scope>NUCLEOTIDE SEQUENCE [LARGE SCALE GENOMIC DNA]</scope>
    <source>
        <strain evidence="10 11">M42-189</strain>
    </source>
</reference>
<evidence type="ECO:0000256" key="6">
    <source>
        <dbReference type="ARBA" id="ARBA00023004"/>
    </source>
</evidence>
<comment type="caution">
    <text evidence="10">The sequence shown here is derived from an EMBL/GenBank/DDBJ whole genome shotgun (WGS) entry which is preliminary data.</text>
</comment>
<evidence type="ECO:0008006" key="12">
    <source>
        <dbReference type="Google" id="ProtNLM"/>
    </source>
</evidence>
<gene>
    <name evidence="10" type="ORF">SLS60_005064</name>
</gene>
<protein>
    <recommendedName>
        <fullName evidence="12">Cytochrome P450</fullName>
    </recommendedName>
</protein>
<dbReference type="CDD" id="cd11065">
    <property type="entry name" value="CYP64-like"/>
    <property type="match status" value="1"/>
</dbReference>
<dbReference type="EMBL" id="JAKJXO020000006">
    <property type="protein sequence ID" value="KAL1603477.1"/>
    <property type="molecule type" value="Genomic_DNA"/>
</dbReference>
<name>A0ABR3RHV9_9PLEO</name>
<evidence type="ECO:0000256" key="9">
    <source>
        <dbReference type="SAM" id="Phobius"/>
    </source>
</evidence>
<keyword evidence="11" id="KW-1185">Reference proteome</keyword>
<keyword evidence="6 8" id="KW-0408">Iron</keyword>
<dbReference type="PANTHER" id="PTHR46300:SF7">
    <property type="entry name" value="P450, PUTATIVE (EUROFUNG)-RELATED"/>
    <property type="match status" value="1"/>
</dbReference>
<dbReference type="PROSITE" id="PS00086">
    <property type="entry name" value="CYTOCHROME_P450"/>
    <property type="match status" value="1"/>
</dbReference>
<evidence type="ECO:0000256" key="3">
    <source>
        <dbReference type="ARBA" id="ARBA00022617"/>
    </source>
</evidence>
<dbReference type="InterPro" id="IPR002401">
    <property type="entry name" value="Cyt_P450_E_grp-I"/>
</dbReference>
<evidence type="ECO:0000313" key="10">
    <source>
        <dbReference type="EMBL" id="KAL1603477.1"/>
    </source>
</evidence>
<keyword evidence="5 8" id="KW-0560">Oxidoreductase</keyword>
<feature type="transmembrane region" description="Helical" evidence="9">
    <location>
        <begin position="6"/>
        <end position="23"/>
    </location>
</feature>